<keyword evidence="1" id="KW-0732">Signal</keyword>
<gene>
    <name evidence="2" type="ORF">QRX50_46670</name>
</gene>
<accession>A0A9Y2IGT8</accession>
<reference evidence="2 3" key="1">
    <citation type="submission" date="2023-06" db="EMBL/GenBank/DDBJ databases">
        <authorList>
            <person name="Oyuntsetseg B."/>
            <person name="Kim S.B."/>
        </authorList>
    </citation>
    <scope>NUCLEOTIDE SEQUENCE [LARGE SCALE GENOMIC DNA]</scope>
    <source>
        <strain evidence="2 3">2-15</strain>
    </source>
</reference>
<evidence type="ECO:0000256" key="1">
    <source>
        <dbReference type="SAM" id="SignalP"/>
    </source>
</evidence>
<evidence type="ECO:0000313" key="3">
    <source>
        <dbReference type="Proteomes" id="UP001236014"/>
    </source>
</evidence>
<proteinExistence type="predicted"/>
<evidence type="ECO:0000313" key="2">
    <source>
        <dbReference type="EMBL" id="WIX78741.1"/>
    </source>
</evidence>
<name>A0A9Y2IGT8_9PSEU</name>
<feature type="chain" id="PRO_5040889835" evidence="1">
    <location>
        <begin position="21"/>
        <end position="235"/>
    </location>
</feature>
<sequence>MRKSWWFALPAAVVVAAVVAAPLDEGAAVAAVVKLDPVLSLDRTTYEPGAAVQGTLTLANDTGRPVVGVHVTCASADPADRLALNGIQTNQPLQGGFSGTLGAHQTVTTALTGRVTEDGVRRGGLEATCVVTAGRFTMRGGAAADVVGPVVPVTGHVVEDGKPVAGVTVVAASQSLATLDRTWTAVSGPDGSYRLSGLRAGNYLLKVPGRAVESDLLFLVAGTTADHDVVLTGGS</sequence>
<dbReference type="SUPFAM" id="SSF49452">
    <property type="entry name" value="Starch-binding domain-like"/>
    <property type="match status" value="1"/>
</dbReference>
<dbReference type="KEGG" id="acab:QRX50_46670"/>
<dbReference type="EMBL" id="CP127294">
    <property type="protein sequence ID" value="WIX78741.1"/>
    <property type="molecule type" value="Genomic_DNA"/>
</dbReference>
<keyword evidence="3" id="KW-1185">Reference proteome</keyword>
<dbReference type="Pfam" id="PF13620">
    <property type="entry name" value="CarboxypepD_reg"/>
    <property type="match status" value="1"/>
</dbReference>
<dbReference type="RefSeq" id="WP_285969446.1">
    <property type="nucleotide sequence ID" value="NZ_CP127294.1"/>
</dbReference>
<protein>
    <submittedName>
        <fullName evidence="2">Carboxypeptidase-like regulatory domain-containing protein</fullName>
    </submittedName>
</protein>
<feature type="signal peptide" evidence="1">
    <location>
        <begin position="1"/>
        <end position="20"/>
    </location>
</feature>
<organism evidence="2 3">
    <name type="scientific">Amycolatopsis carbonis</name>
    <dbReference type="NCBI Taxonomy" id="715471"/>
    <lineage>
        <taxon>Bacteria</taxon>
        <taxon>Bacillati</taxon>
        <taxon>Actinomycetota</taxon>
        <taxon>Actinomycetes</taxon>
        <taxon>Pseudonocardiales</taxon>
        <taxon>Pseudonocardiaceae</taxon>
        <taxon>Amycolatopsis</taxon>
    </lineage>
</organism>
<dbReference type="InterPro" id="IPR013784">
    <property type="entry name" value="Carb-bd-like_fold"/>
</dbReference>
<dbReference type="GO" id="GO:0030246">
    <property type="term" value="F:carbohydrate binding"/>
    <property type="evidence" value="ECO:0007669"/>
    <property type="project" value="InterPro"/>
</dbReference>
<dbReference type="Gene3D" id="2.60.40.1120">
    <property type="entry name" value="Carboxypeptidase-like, regulatory domain"/>
    <property type="match status" value="1"/>
</dbReference>
<dbReference type="Proteomes" id="UP001236014">
    <property type="component" value="Chromosome"/>
</dbReference>
<dbReference type="AlphaFoldDB" id="A0A9Y2IGT8"/>